<dbReference type="AlphaFoldDB" id="A0A6G4X6Q1"/>
<organism evidence="1 2">
    <name type="scientific">Streptomyces boncukensis</name>
    <dbReference type="NCBI Taxonomy" id="2711219"/>
    <lineage>
        <taxon>Bacteria</taxon>
        <taxon>Bacillati</taxon>
        <taxon>Actinomycetota</taxon>
        <taxon>Actinomycetes</taxon>
        <taxon>Kitasatosporales</taxon>
        <taxon>Streptomycetaceae</taxon>
        <taxon>Streptomyces</taxon>
    </lineage>
</organism>
<evidence type="ECO:0000313" key="2">
    <source>
        <dbReference type="Proteomes" id="UP000477722"/>
    </source>
</evidence>
<dbReference type="Gene3D" id="3.40.50.150">
    <property type="entry name" value="Vaccinia Virus protein VP39"/>
    <property type="match status" value="1"/>
</dbReference>
<reference evidence="1 2" key="1">
    <citation type="submission" date="2020-02" db="EMBL/GenBank/DDBJ databases">
        <title>Whole-genome analyses of novel actinobacteria.</title>
        <authorList>
            <person name="Sahin N."/>
            <person name="Tatar D."/>
        </authorList>
    </citation>
    <scope>NUCLEOTIDE SEQUENCE [LARGE SCALE GENOMIC DNA]</scope>
    <source>
        <strain evidence="1 2">SB3404</strain>
    </source>
</reference>
<dbReference type="EMBL" id="JAAKZZ010000483">
    <property type="protein sequence ID" value="NGO72540.1"/>
    <property type="molecule type" value="Genomic_DNA"/>
</dbReference>
<comment type="caution">
    <text evidence="1">The sequence shown here is derived from an EMBL/GenBank/DDBJ whole genome shotgun (WGS) entry which is preliminary data.</text>
</comment>
<dbReference type="RefSeq" id="WP_165302220.1">
    <property type="nucleotide sequence ID" value="NZ_JAAKZZ010000483.1"/>
</dbReference>
<keyword evidence="2" id="KW-1185">Reference proteome</keyword>
<evidence type="ECO:0000313" key="1">
    <source>
        <dbReference type="EMBL" id="NGO72540.1"/>
    </source>
</evidence>
<dbReference type="SUPFAM" id="SSF53335">
    <property type="entry name" value="S-adenosyl-L-methionine-dependent methyltransferases"/>
    <property type="match status" value="1"/>
</dbReference>
<proteinExistence type="predicted"/>
<name>A0A6G4X6Q1_9ACTN</name>
<protein>
    <submittedName>
        <fullName evidence="1">Spermidine synthase</fullName>
    </submittedName>
</protein>
<accession>A0A6G4X6Q1</accession>
<dbReference type="InterPro" id="IPR029063">
    <property type="entry name" value="SAM-dependent_MTases_sf"/>
</dbReference>
<gene>
    <name evidence="1" type="ORF">G5C65_30135</name>
</gene>
<dbReference type="Proteomes" id="UP000477722">
    <property type="component" value="Unassembled WGS sequence"/>
</dbReference>
<sequence>MTKRFEELDWRPTDKGELSLRRRRDPASGEDVYEVKLGDEFLMSSLFTEGETALARLGLEPLPGGPGSADVVVGGLGLGYTAEAVLRDPRVRSLVVVEALDAVLQWHRRGLVPLGDRLTADGRCRLVRGDFFALAEDAAAGFDPEEPGRRFHAVLVDIDHSPRHLLHPGHASFYEPAGLRALAEQLHPGGVFALWSDDPPQDAFTAALGEVFAAAEAHTVAFGNPLTGGTSANTVYVARRSPSGPPAPSEA</sequence>